<sequence length="531" mass="54267">MPELTERRPPSEGDDAASGPAGPRPAVPGDRAEHLLAMHRLAVGPDATASLLSWLARRGGRWTALLDADGAVLRAAAPAGGAKAGGGPEAGPPAALVGLAAEGVALLRAQRAGSARIDRAGLTGWFVAAGSGPARPVLAAAGPGAGPAGLPRLLADAARLVELCRRVEAAARDRERSERADAGSREAVLHLLMIGELPAAHRIAAALGPELPDPVRVRVVEGPVGRRAEIAVEWAAATGDRSWIVPCPVNHGHLIAVSPADLAPTAGGEPAGPADCAIGVSGAVPLRETALGYEQAFHALAAARSVPGRQVVFDGHGDLAPLLGPAGAGWARQLLRPLTEYAPVRRADPGAAELLGTLSSWLAFGTAAVRHLKVHRNTLAARLDRIQELLGLDLERLPGQATASLALRLRAVPVLPAGPAAPAVPAGPAGLELLLATPATAHWAEALLRPLHVAGPPTAAASVRAWLAQDARVAPAAAVLGISAPALRKRLLRIEELLQRSLLESPSAKYDLWLAGRAGALAERPGRPAGR</sequence>
<dbReference type="Proteomes" id="UP001432014">
    <property type="component" value="Chromosome"/>
</dbReference>
<feature type="region of interest" description="Disordered" evidence="1">
    <location>
        <begin position="1"/>
        <end position="29"/>
    </location>
</feature>
<dbReference type="InterPro" id="IPR042070">
    <property type="entry name" value="PucR_C-HTH_sf"/>
</dbReference>
<accession>A0ABZ1W514</accession>
<dbReference type="PANTHER" id="PTHR33744:SF1">
    <property type="entry name" value="DNA-BINDING TRANSCRIPTIONAL ACTIVATOR ADER"/>
    <property type="match status" value="1"/>
</dbReference>
<dbReference type="PANTHER" id="PTHR33744">
    <property type="entry name" value="CARBOHYDRATE DIACID REGULATOR"/>
    <property type="match status" value="1"/>
</dbReference>
<protein>
    <submittedName>
        <fullName evidence="3">Helix-turn-helix domain-containing protein</fullName>
    </submittedName>
</protein>
<dbReference type="InterPro" id="IPR025736">
    <property type="entry name" value="PucR_C-HTH_dom"/>
</dbReference>
<gene>
    <name evidence="3" type="ORF">OG469_10610</name>
</gene>
<dbReference type="Pfam" id="PF13556">
    <property type="entry name" value="HTH_30"/>
    <property type="match status" value="2"/>
</dbReference>
<dbReference type="InterPro" id="IPR051448">
    <property type="entry name" value="CdaR-like_regulators"/>
</dbReference>
<reference evidence="3 4" key="1">
    <citation type="submission" date="2022-10" db="EMBL/GenBank/DDBJ databases">
        <title>The complete genomes of actinobacterial strains from the NBC collection.</title>
        <authorList>
            <person name="Joergensen T.S."/>
            <person name="Alvarez Arevalo M."/>
            <person name="Sterndorff E.B."/>
            <person name="Faurdal D."/>
            <person name="Vuksanovic O."/>
            <person name="Mourched A.-S."/>
            <person name="Charusanti P."/>
            <person name="Shaw S."/>
            <person name="Blin K."/>
            <person name="Weber T."/>
        </authorList>
    </citation>
    <scope>NUCLEOTIDE SEQUENCE [LARGE SCALE GENOMIC DNA]</scope>
    <source>
        <strain evidence="3 4">NBC_01247</strain>
    </source>
</reference>
<organism evidence="3 4">
    <name type="scientific">Kitasatospora herbaricolor</name>
    <dbReference type="NCBI Taxonomy" id="68217"/>
    <lineage>
        <taxon>Bacteria</taxon>
        <taxon>Bacillati</taxon>
        <taxon>Actinomycetota</taxon>
        <taxon>Actinomycetes</taxon>
        <taxon>Kitasatosporales</taxon>
        <taxon>Streptomycetaceae</taxon>
        <taxon>Kitasatospora</taxon>
    </lineage>
</organism>
<dbReference type="RefSeq" id="WP_329499438.1">
    <property type="nucleotide sequence ID" value="NZ_CP108460.1"/>
</dbReference>
<name>A0ABZ1W514_9ACTN</name>
<evidence type="ECO:0000313" key="4">
    <source>
        <dbReference type="Proteomes" id="UP001432014"/>
    </source>
</evidence>
<keyword evidence="4" id="KW-1185">Reference proteome</keyword>
<evidence type="ECO:0000313" key="3">
    <source>
        <dbReference type="EMBL" id="WUS55937.1"/>
    </source>
</evidence>
<dbReference type="Gene3D" id="1.10.10.2840">
    <property type="entry name" value="PucR C-terminal helix-turn-helix domain"/>
    <property type="match status" value="2"/>
</dbReference>
<feature type="domain" description="PucR C-terminal helix-turn-helix" evidence="2">
    <location>
        <begin position="354"/>
        <end position="409"/>
    </location>
</feature>
<dbReference type="EMBL" id="CP108482">
    <property type="protein sequence ID" value="WUS55937.1"/>
    <property type="molecule type" value="Genomic_DNA"/>
</dbReference>
<proteinExistence type="predicted"/>
<evidence type="ECO:0000259" key="2">
    <source>
        <dbReference type="Pfam" id="PF13556"/>
    </source>
</evidence>
<evidence type="ECO:0000256" key="1">
    <source>
        <dbReference type="SAM" id="MobiDB-lite"/>
    </source>
</evidence>
<feature type="compositionally biased region" description="Basic and acidic residues" evidence="1">
    <location>
        <begin position="1"/>
        <end position="11"/>
    </location>
</feature>
<feature type="domain" description="PucR C-terminal helix-turn-helix" evidence="2">
    <location>
        <begin position="461"/>
        <end position="517"/>
    </location>
</feature>